<keyword evidence="1" id="KW-0175">Coiled coil</keyword>
<feature type="region of interest" description="Disordered" evidence="2">
    <location>
        <begin position="474"/>
        <end position="515"/>
    </location>
</feature>
<evidence type="ECO:0000256" key="1">
    <source>
        <dbReference type="SAM" id="Coils"/>
    </source>
</evidence>
<gene>
    <name evidence="5" type="primary">6032806</name>
    <name evidence="4" type="ORF">CpipJ_CPIJ002077</name>
</gene>
<feature type="transmembrane region" description="Helical" evidence="3">
    <location>
        <begin position="60"/>
        <end position="82"/>
    </location>
</feature>
<keyword evidence="3" id="KW-0812">Transmembrane</keyword>
<feature type="compositionally biased region" description="Basic and acidic residues" evidence="2">
    <location>
        <begin position="386"/>
        <end position="396"/>
    </location>
</feature>
<keyword evidence="6" id="KW-1185">Reference proteome</keyword>
<feature type="region of interest" description="Disordered" evidence="2">
    <location>
        <begin position="532"/>
        <end position="563"/>
    </location>
</feature>
<feature type="compositionally biased region" description="Basic and acidic residues" evidence="2">
    <location>
        <begin position="490"/>
        <end position="509"/>
    </location>
</feature>
<dbReference type="InterPro" id="IPR039038">
    <property type="entry name" value="ASPH"/>
</dbReference>
<feature type="compositionally biased region" description="Acidic residues" evidence="2">
    <location>
        <begin position="196"/>
        <end position="282"/>
    </location>
</feature>
<dbReference type="Proteomes" id="UP000002320">
    <property type="component" value="Unassembled WGS sequence"/>
</dbReference>
<evidence type="ECO:0000313" key="4">
    <source>
        <dbReference type="EMBL" id="EDS32208.1"/>
    </source>
</evidence>
<feature type="compositionally biased region" description="Acidic residues" evidence="2">
    <location>
        <begin position="290"/>
        <end position="369"/>
    </location>
</feature>
<feature type="compositionally biased region" description="Basic and acidic residues" evidence="2">
    <location>
        <begin position="537"/>
        <end position="546"/>
    </location>
</feature>
<dbReference type="GO" id="GO:0005783">
    <property type="term" value="C:endoplasmic reticulum"/>
    <property type="evidence" value="ECO:0007669"/>
    <property type="project" value="TreeGrafter"/>
</dbReference>
<dbReference type="KEGG" id="cqu:CpipJ_CPIJ002077"/>
<keyword evidence="3" id="KW-1133">Transmembrane helix</keyword>
<feature type="region of interest" description="Disordered" evidence="2">
    <location>
        <begin position="1"/>
        <end position="40"/>
    </location>
</feature>
<evidence type="ECO:0000313" key="5">
    <source>
        <dbReference type="EnsemblMetazoa" id="CPIJ002077-PA"/>
    </source>
</evidence>
<dbReference type="InParanoid" id="B0W3R1"/>
<dbReference type="OrthoDB" id="438431at2759"/>
<dbReference type="AlphaFoldDB" id="B0W3R1"/>
<dbReference type="STRING" id="7176.B0W3R1"/>
<reference evidence="4" key="1">
    <citation type="submission" date="2007-03" db="EMBL/GenBank/DDBJ databases">
        <title>Annotation of Culex pipiens quinquefasciatus.</title>
        <authorList>
            <consortium name="The Broad Institute Genome Sequencing Platform"/>
            <person name="Atkinson P.W."/>
            <person name="Hemingway J."/>
            <person name="Christensen B.M."/>
            <person name="Higgs S."/>
            <person name="Kodira C."/>
            <person name="Hannick L."/>
            <person name="Megy K."/>
            <person name="O'Leary S."/>
            <person name="Pearson M."/>
            <person name="Haas B.J."/>
            <person name="Mauceli E."/>
            <person name="Wortman J.R."/>
            <person name="Lee N.H."/>
            <person name="Guigo R."/>
            <person name="Stanke M."/>
            <person name="Alvarado L."/>
            <person name="Amedeo P."/>
            <person name="Antoine C.H."/>
            <person name="Arensburger P."/>
            <person name="Bidwell S.L."/>
            <person name="Crawford M."/>
            <person name="Camaro F."/>
            <person name="Devon K."/>
            <person name="Engels R."/>
            <person name="Hammond M."/>
            <person name="Howarth C."/>
            <person name="Koehrsen M."/>
            <person name="Lawson D."/>
            <person name="Montgomery P."/>
            <person name="Nene V."/>
            <person name="Nusbaum C."/>
            <person name="Puiu D."/>
            <person name="Romero-Severson J."/>
            <person name="Severson D.W."/>
            <person name="Shumway M."/>
            <person name="Sisk P."/>
            <person name="Stolte C."/>
            <person name="Zeng Q."/>
            <person name="Eisenstadt E."/>
            <person name="Fraser-Liggett C."/>
            <person name="Strausberg R."/>
            <person name="Galagan J."/>
            <person name="Birren B."/>
            <person name="Collins F.H."/>
        </authorList>
    </citation>
    <scope>NUCLEOTIDE SEQUENCE [LARGE SCALE GENOMIC DNA]</scope>
    <source>
        <strain evidence="4">JHB</strain>
    </source>
</reference>
<dbReference type="eggNOG" id="KOG1181">
    <property type="taxonomic scope" value="Eukaryota"/>
</dbReference>
<proteinExistence type="predicted"/>
<feature type="compositionally biased region" description="Basic and acidic residues" evidence="2">
    <location>
        <begin position="672"/>
        <end position="691"/>
    </location>
</feature>
<feature type="region of interest" description="Disordered" evidence="2">
    <location>
        <begin position="129"/>
        <end position="396"/>
    </location>
</feature>
<feature type="coiled-coil region" evidence="1">
    <location>
        <begin position="426"/>
        <end position="458"/>
    </location>
</feature>
<feature type="compositionally biased region" description="Acidic residues" evidence="2">
    <location>
        <begin position="129"/>
        <end position="183"/>
    </location>
</feature>
<reference evidence="5" key="2">
    <citation type="submission" date="2021-02" db="UniProtKB">
        <authorList>
            <consortium name="EnsemblMetazoa"/>
        </authorList>
    </citation>
    <scope>IDENTIFICATION</scope>
    <source>
        <strain evidence="5">JHB</strain>
    </source>
</reference>
<dbReference type="PANTHER" id="PTHR12366">
    <property type="entry name" value="ASPARTYL/ASPARAGINYL BETA-HYDROXYLASE"/>
    <property type="match status" value="1"/>
</dbReference>
<organism>
    <name type="scientific">Culex quinquefasciatus</name>
    <name type="common">Southern house mosquito</name>
    <name type="synonym">Culex pungens</name>
    <dbReference type="NCBI Taxonomy" id="7176"/>
    <lineage>
        <taxon>Eukaryota</taxon>
        <taxon>Metazoa</taxon>
        <taxon>Ecdysozoa</taxon>
        <taxon>Arthropoda</taxon>
        <taxon>Hexapoda</taxon>
        <taxon>Insecta</taxon>
        <taxon>Pterygota</taxon>
        <taxon>Neoptera</taxon>
        <taxon>Endopterygota</taxon>
        <taxon>Diptera</taxon>
        <taxon>Nematocera</taxon>
        <taxon>Culicoidea</taxon>
        <taxon>Culicidae</taxon>
        <taxon>Culicinae</taxon>
        <taxon>Culicini</taxon>
        <taxon>Culex</taxon>
        <taxon>Culex</taxon>
    </lineage>
</organism>
<dbReference type="VEuPathDB" id="VectorBase:CPIJ002077"/>
<evidence type="ECO:0000256" key="3">
    <source>
        <dbReference type="SAM" id="Phobius"/>
    </source>
</evidence>
<dbReference type="GO" id="GO:0062101">
    <property type="term" value="F:peptidyl-aspartic acid 3-dioxygenase activity"/>
    <property type="evidence" value="ECO:0007669"/>
    <property type="project" value="InterPro"/>
</dbReference>
<name>B0W3R1_CULQU</name>
<protein>
    <submittedName>
        <fullName evidence="4 5">Aspartyl/asparaginyl beta-hydroxylase</fullName>
    </submittedName>
</protein>
<evidence type="ECO:0000256" key="2">
    <source>
        <dbReference type="SAM" id="MobiDB-lite"/>
    </source>
</evidence>
<accession>B0W3R1</accession>
<feature type="compositionally biased region" description="Polar residues" evidence="2">
    <location>
        <begin position="652"/>
        <end position="665"/>
    </location>
</feature>
<feature type="region of interest" description="Disordered" evidence="2">
    <location>
        <begin position="646"/>
        <end position="691"/>
    </location>
</feature>
<dbReference type="PANTHER" id="PTHR12366:SF29">
    <property type="entry name" value="ASPARTYL BETA-HYDROXYLASE, ISOFORM L"/>
    <property type="match status" value="1"/>
</dbReference>
<dbReference type="EMBL" id="DS231833">
    <property type="protein sequence ID" value="EDS32208.1"/>
    <property type="molecule type" value="Genomic_DNA"/>
</dbReference>
<sequence>MSGDVQPRKRKDKKRKKDDEDTVKETPVQKTPSAGAAQAATQVGDIQMHLHSDHGTGGHWCAKIVFFILLAGLGALIGLILIENRGLSNDDTPLSESRYAEYFSGWVDENREDDHHHEEILNALNQLEEHEDDDEGHDDAELPDDGEPFAEEDDHDDDDNAADDEDEEDEEPKLDDDEIEEIVATEKKVAEQEAAVAEDDDEDDNNDEEDDDDNAEDDEEDGENDVVQTEDQDNDDDEEVRNDDGDDDNDDGVNDEKVVEEDDDDDDGAGSDGNDDDGDDDQPDSKNENDDNDEINDDDDDDDEEEEIVKEIDDLADADDDDDNTPFEEEEDDDGIDQIDAEEEDDQDDEIDDDDDFENFVDNDGGEEEYLTRVKQEQQQQSQQKQQDKQESREESSREYLLVLVILIEDDQAELYSGDEAFEYEQDLYDSELEEIEEEAEEEVDDLAEKQLEQEEREIGSFVPTTFEEFSAMYRGPDLPTSKDFSSVDTNDKEKHTTPSETFHKESPLMKKKPPKGAVSKLIYGLHKDPIITGEDTLPRAEKEDPSESDISEMDHSPDIPDELELSVDNGSKENLFIPSEELQQEEEWDDDLIYEGEEDIDSMLLRQYPSDESDGSFSDDIVDIDEISDVDDSELMRRLDEKYGKLEVSKDPNTQTEDNEQSWTKIPARPSEAKPYQEELDRANRQLDEN</sequence>
<evidence type="ECO:0000313" key="6">
    <source>
        <dbReference type="Proteomes" id="UP000002320"/>
    </source>
</evidence>
<dbReference type="HOGENOM" id="CLU_398648_0_0_1"/>
<dbReference type="OMA" id="VICIVCC"/>
<dbReference type="EnsemblMetazoa" id="CPIJ002077-RA">
    <property type="protein sequence ID" value="CPIJ002077-PA"/>
    <property type="gene ID" value="CPIJ002077"/>
</dbReference>
<keyword evidence="3" id="KW-0472">Membrane</keyword>
<dbReference type="VEuPathDB" id="VectorBase:CQUJHB012466"/>